<comment type="caution">
    <text evidence="3">The sequence shown here is derived from an EMBL/GenBank/DDBJ whole genome shotgun (WGS) entry which is preliminary data.</text>
</comment>
<organism evidence="3 4">
    <name type="scientific">Paractinoplanes pyxinae</name>
    <dbReference type="NCBI Taxonomy" id="2997416"/>
    <lineage>
        <taxon>Bacteria</taxon>
        <taxon>Bacillati</taxon>
        <taxon>Actinomycetota</taxon>
        <taxon>Actinomycetes</taxon>
        <taxon>Micromonosporales</taxon>
        <taxon>Micromonosporaceae</taxon>
        <taxon>Paractinoplanes</taxon>
    </lineage>
</organism>
<dbReference type="SUPFAM" id="SSF53474">
    <property type="entry name" value="alpha/beta-Hydrolases"/>
    <property type="match status" value="1"/>
</dbReference>
<evidence type="ECO:0000256" key="1">
    <source>
        <dbReference type="SAM" id="SignalP"/>
    </source>
</evidence>
<reference evidence="3" key="1">
    <citation type="submission" date="2022-11" db="EMBL/GenBank/DDBJ databases">
        <authorList>
            <person name="Somphong A."/>
            <person name="Phongsopitanun W."/>
        </authorList>
    </citation>
    <scope>NUCLEOTIDE SEQUENCE</scope>
    <source>
        <strain evidence="3">Pm04-4</strain>
    </source>
</reference>
<feature type="domain" description="DUF1023" evidence="2">
    <location>
        <begin position="101"/>
        <end position="272"/>
    </location>
</feature>
<evidence type="ECO:0000313" key="3">
    <source>
        <dbReference type="EMBL" id="MCY1138869.1"/>
    </source>
</evidence>
<dbReference type="Proteomes" id="UP001151002">
    <property type="component" value="Unassembled WGS sequence"/>
</dbReference>
<sequence length="332" mass="33713">MRILPLALVLTSFLALTLPVPARSSQAHAAAPPRVGSLGESDQARVALSTGTSVDAGFAPPLSTGSQALVGLYRATATRMLATGCPYANWAAQGRHFLFFDPAGDGRTAEVLGDLSTATRVAVLIPGVDTTLADFDRGLGGVPRRAPGVQARALYDMLAKLDPHTAVIAWLGYDPPEGIGLAAATEGRARAGAVALTGFVRELLPSKHVTLIGHSYGSIVAGLAAKDLPEVGDVVTLGAPGIGVDRAAELGGARVWSALAPTDWIRRVPQVRVLGLGLGKRPTSAGFGASALPTEGVAGHDFYLVPGSSTLKAVGDVVLSGGLGHDGAGDVS</sequence>
<evidence type="ECO:0000313" key="4">
    <source>
        <dbReference type="Proteomes" id="UP001151002"/>
    </source>
</evidence>
<accession>A0ABT4AXD2</accession>
<feature type="chain" id="PRO_5047176353" evidence="1">
    <location>
        <begin position="30"/>
        <end position="332"/>
    </location>
</feature>
<dbReference type="EMBL" id="JAPNTZ010000004">
    <property type="protein sequence ID" value="MCY1138869.1"/>
    <property type="molecule type" value="Genomic_DNA"/>
</dbReference>
<keyword evidence="4" id="KW-1185">Reference proteome</keyword>
<dbReference type="RefSeq" id="WP_267562907.1">
    <property type="nucleotide sequence ID" value="NZ_JAPNTZ010000004.1"/>
</dbReference>
<proteinExistence type="predicted"/>
<keyword evidence="3" id="KW-0378">Hydrolase</keyword>
<keyword evidence="1" id="KW-0732">Signal</keyword>
<protein>
    <submittedName>
        <fullName evidence="3">Alpha/beta hydrolase</fullName>
    </submittedName>
</protein>
<dbReference type="InterPro" id="IPR029058">
    <property type="entry name" value="AB_hydrolase_fold"/>
</dbReference>
<gene>
    <name evidence="3" type="ORF">OWR29_12745</name>
</gene>
<feature type="signal peptide" evidence="1">
    <location>
        <begin position="1"/>
        <end position="29"/>
    </location>
</feature>
<dbReference type="Pfam" id="PF06259">
    <property type="entry name" value="Abhydrolase_8"/>
    <property type="match status" value="1"/>
</dbReference>
<dbReference type="GO" id="GO:0016787">
    <property type="term" value="F:hydrolase activity"/>
    <property type="evidence" value="ECO:0007669"/>
    <property type="project" value="UniProtKB-KW"/>
</dbReference>
<name>A0ABT4AXD2_9ACTN</name>
<dbReference type="Gene3D" id="3.40.50.1820">
    <property type="entry name" value="alpha/beta hydrolase"/>
    <property type="match status" value="1"/>
</dbReference>
<dbReference type="InterPro" id="IPR010427">
    <property type="entry name" value="DUF1023"/>
</dbReference>
<evidence type="ECO:0000259" key="2">
    <source>
        <dbReference type="Pfam" id="PF06259"/>
    </source>
</evidence>